<protein>
    <submittedName>
        <fullName evidence="1">Uncharacterized protein</fullName>
    </submittedName>
</protein>
<comment type="caution">
    <text evidence="1">The sequence shown here is derived from an EMBL/GenBank/DDBJ whole genome shotgun (WGS) entry which is preliminary data.</text>
</comment>
<accession>A0ABV0K1B1</accession>
<dbReference type="Proteomes" id="UP001482513">
    <property type="component" value="Unassembled WGS sequence"/>
</dbReference>
<reference evidence="1 2" key="1">
    <citation type="submission" date="2022-04" db="EMBL/GenBank/DDBJ databases">
        <title>Positive selection, recombination, and allopatry shape intraspecific diversity of widespread and dominant cyanobacteria.</title>
        <authorList>
            <person name="Wei J."/>
            <person name="Shu W."/>
            <person name="Hu C."/>
        </authorList>
    </citation>
    <scope>NUCLEOTIDE SEQUENCE [LARGE SCALE GENOMIC DNA]</scope>
    <source>
        <strain evidence="1 2">DQ-A4</strain>
    </source>
</reference>
<proteinExistence type="predicted"/>
<evidence type="ECO:0000313" key="1">
    <source>
        <dbReference type="EMBL" id="MEP0946551.1"/>
    </source>
</evidence>
<dbReference type="EMBL" id="JAMPKX010000002">
    <property type="protein sequence ID" value="MEP0946551.1"/>
    <property type="molecule type" value="Genomic_DNA"/>
</dbReference>
<gene>
    <name evidence="1" type="ORF">NC992_06680</name>
</gene>
<dbReference type="RefSeq" id="WP_242021281.1">
    <property type="nucleotide sequence ID" value="NZ_JAMPKX010000002.1"/>
</dbReference>
<name>A0ABV0K1B1_9CYAN</name>
<evidence type="ECO:0000313" key="2">
    <source>
        <dbReference type="Proteomes" id="UP001482513"/>
    </source>
</evidence>
<sequence>MPEPLTRQLIPLAEDFFCDGHYYLLTSTSLGGSGLTAEELSNVLGQADEQAINNLLMRGICIPLFFDGDCALDGHTAIVLGNLTEPEEHNWIAKLAWKLTIPCGKFVIHCGRGDADELAYAIAGNPPEPNYRIFQIIDVPPGKYLVQICAYLSSMTVQLSLKEHDKHGNLKKEY</sequence>
<keyword evidence="2" id="KW-1185">Reference proteome</keyword>
<organism evidence="1 2">
    <name type="scientific">Leptolyngbya subtilissima DQ-A4</name>
    <dbReference type="NCBI Taxonomy" id="2933933"/>
    <lineage>
        <taxon>Bacteria</taxon>
        <taxon>Bacillati</taxon>
        <taxon>Cyanobacteriota</taxon>
        <taxon>Cyanophyceae</taxon>
        <taxon>Leptolyngbyales</taxon>
        <taxon>Leptolyngbyaceae</taxon>
        <taxon>Leptolyngbya group</taxon>
        <taxon>Leptolyngbya</taxon>
    </lineage>
</organism>